<dbReference type="InterPro" id="IPR011009">
    <property type="entry name" value="Kinase-like_dom_sf"/>
</dbReference>
<dbReference type="GO" id="GO:0004674">
    <property type="term" value="F:protein serine/threonine kinase activity"/>
    <property type="evidence" value="ECO:0007669"/>
    <property type="project" value="TreeGrafter"/>
</dbReference>
<sequence>MPSPMPQMQHHMQPGMPMGWSPYYYPAADEQQQYMYGWYGHIPPGPVLPSTPVPTPVPNPETPSISHVEAGSTIHADAMPSPRLQHIDTHRAPDSHPLPPHDQPISAPRPPHDRPIPAPRSPHDRLTPMPRPPIRLNFPRATPLDIYLQLVKQKLTPSNFRLKRWKQYQSRIAETNEDTTFIVLQIAQRLRTHPRLLHGANCLIQPRYRIHCSTTATEVKHFVLIDPPDPMAFCKIYSFENESFAVNLRSHDIKQLLVKDVEWERQIESSPDEEWLACVAEILREIIDDARTEDSSRSMARTRLHRLGKAGILPPSIFIHFVDSNIPQYESMIEHSISGGFCDAHRITIDGVAVCFRVLRQWENLDSNKEVYRPFSRELSIWHQLKHPNILPLIGATMEIFPKRYCFLVPWLSNGPITHFIKTHPEHDKYLAISQIADGLDYLHNLDPPVGHKDIKGDNILVNADLVCVITDFGLSSILEEQRSMTRGRGTQYWSAPELGTGPLDQDSRPRDVFSFGCTVSEILATEWNSEEQQLWQVAECCLQVLPEDRPLIVEIKRQITTIRSIVTSVPLEQDHGSETSSLSEGSAQTLLGRLYIYVRNFFHM</sequence>
<keyword evidence="3" id="KW-0418">Kinase</keyword>
<name>A0A9P6EHD4_9AGAR</name>
<dbReference type="InterPro" id="IPR051681">
    <property type="entry name" value="Ser/Thr_Kinases-Pseudokinases"/>
</dbReference>
<proteinExistence type="predicted"/>
<feature type="compositionally biased region" description="Basic and acidic residues" evidence="1">
    <location>
        <begin position="110"/>
        <end position="126"/>
    </location>
</feature>
<dbReference type="GO" id="GO:0005524">
    <property type="term" value="F:ATP binding"/>
    <property type="evidence" value="ECO:0007669"/>
    <property type="project" value="InterPro"/>
</dbReference>
<dbReference type="SMART" id="SM00220">
    <property type="entry name" value="S_TKc"/>
    <property type="match status" value="1"/>
</dbReference>
<reference evidence="3" key="1">
    <citation type="submission" date="2020-11" db="EMBL/GenBank/DDBJ databases">
        <authorList>
            <consortium name="DOE Joint Genome Institute"/>
            <person name="Ahrendt S."/>
            <person name="Riley R."/>
            <person name="Andreopoulos W."/>
            <person name="Labutti K."/>
            <person name="Pangilinan J."/>
            <person name="Ruiz-Duenas F.J."/>
            <person name="Barrasa J.M."/>
            <person name="Sanchez-Garcia M."/>
            <person name="Camarero S."/>
            <person name="Miyauchi S."/>
            <person name="Serrano A."/>
            <person name="Linde D."/>
            <person name="Babiker R."/>
            <person name="Drula E."/>
            <person name="Ayuso-Fernandez I."/>
            <person name="Pacheco R."/>
            <person name="Padilla G."/>
            <person name="Ferreira P."/>
            <person name="Barriuso J."/>
            <person name="Kellner H."/>
            <person name="Castanera R."/>
            <person name="Alfaro M."/>
            <person name="Ramirez L."/>
            <person name="Pisabarro A.G."/>
            <person name="Kuo A."/>
            <person name="Tritt A."/>
            <person name="Lipzen A."/>
            <person name="He G."/>
            <person name="Yan M."/>
            <person name="Ng V."/>
            <person name="Cullen D."/>
            <person name="Martin F."/>
            <person name="Rosso M.-N."/>
            <person name="Henrissat B."/>
            <person name="Hibbett D."/>
            <person name="Martinez A.T."/>
            <person name="Grigoriev I.V."/>
        </authorList>
    </citation>
    <scope>NUCLEOTIDE SEQUENCE</scope>
    <source>
        <strain evidence="3">CBS 506.95</strain>
    </source>
</reference>
<keyword evidence="3" id="KW-0808">Transferase</keyword>
<dbReference type="InterPro" id="IPR000719">
    <property type="entry name" value="Prot_kinase_dom"/>
</dbReference>
<evidence type="ECO:0000259" key="2">
    <source>
        <dbReference type="PROSITE" id="PS50011"/>
    </source>
</evidence>
<dbReference type="PROSITE" id="PS00108">
    <property type="entry name" value="PROTEIN_KINASE_ST"/>
    <property type="match status" value="1"/>
</dbReference>
<evidence type="ECO:0000313" key="3">
    <source>
        <dbReference type="EMBL" id="KAF9529676.1"/>
    </source>
</evidence>
<dbReference type="SUPFAM" id="SSF56112">
    <property type="entry name" value="Protein kinase-like (PK-like)"/>
    <property type="match status" value="1"/>
</dbReference>
<dbReference type="AlphaFoldDB" id="A0A9P6EHD4"/>
<evidence type="ECO:0000256" key="1">
    <source>
        <dbReference type="SAM" id="MobiDB-lite"/>
    </source>
</evidence>
<accession>A0A9P6EHD4</accession>
<keyword evidence="4" id="KW-1185">Reference proteome</keyword>
<organism evidence="3 4">
    <name type="scientific">Crepidotus variabilis</name>
    <dbReference type="NCBI Taxonomy" id="179855"/>
    <lineage>
        <taxon>Eukaryota</taxon>
        <taxon>Fungi</taxon>
        <taxon>Dikarya</taxon>
        <taxon>Basidiomycota</taxon>
        <taxon>Agaricomycotina</taxon>
        <taxon>Agaricomycetes</taxon>
        <taxon>Agaricomycetidae</taxon>
        <taxon>Agaricales</taxon>
        <taxon>Agaricineae</taxon>
        <taxon>Crepidotaceae</taxon>
        <taxon>Crepidotus</taxon>
    </lineage>
</organism>
<dbReference type="PROSITE" id="PS50011">
    <property type="entry name" value="PROTEIN_KINASE_DOM"/>
    <property type="match status" value="1"/>
</dbReference>
<dbReference type="PANTHER" id="PTHR44329">
    <property type="entry name" value="SERINE/THREONINE-PROTEIN KINASE TNNI3K-RELATED"/>
    <property type="match status" value="1"/>
</dbReference>
<protein>
    <submittedName>
        <fullName evidence="3">Kinase-like domain-containing protein</fullName>
    </submittedName>
</protein>
<dbReference type="PANTHER" id="PTHR44329:SF214">
    <property type="entry name" value="PROTEIN KINASE DOMAIN-CONTAINING PROTEIN"/>
    <property type="match status" value="1"/>
</dbReference>
<feature type="domain" description="Protein kinase" evidence="2">
    <location>
        <begin position="330"/>
        <end position="605"/>
    </location>
</feature>
<dbReference type="Proteomes" id="UP000807306">
    <property type="component" value="Unassembled WGS sequence"/>
</dbReference>
<dbReference type="OrthoDB" id="346907at2759"/>
<feature type="region of interest" description="Disordered" evidence="1">
    <location>
        <begin position="86"/>
        <end position="132"/>
    </location>
</feature>
<gene>
    <name evidence="3" type="ORF">CPB83DRAFT_247158</name>
</gene>
<evidence type="ECO:0000313" key="4">
    <source>
        <dbReference type="Proteomes" id="UP000807306"/>
    </source>
</evidence>
<dbReference type="Gene3D" id="1.10.510.10">
    <property type="entry name" value="Transferase(Phosphotransferase) domain 1"/>
    <property type="match status" value="1"/>
</dbReference>
<comment type="caution">
    <text evidence="3">The sequence shown here is derived from an EMBL/GenBank/DDBJ whole genome shotgun (WGS) entry which is preliminary data.</text>
</comment>
<dbReference type="EMBL" id="MU157844">
    <property type="protein sequence ID" value="KAF9529676.1"/>
    <property type="molecule type" value="Genomic_DNA"/>
</dbReference>
<dbReference type="InterPro" id="IPR008271">
    <property type="entry name" value="Ser/Thr_kinase_AS"/>
</dbReference>
<dbReference type="Pfam" id="PF00069">
    <property type="entry name" value="Pkinase"/>
    <property type="match status" value="1"/>
</dbReference>